<dbReference type="Proteomes" id="UP000887574">
    <property type="component" value="Unplaced"/>
</dbReference>
<protein>
    <submittedName>
        <fullName evidence="2">Uncharacterized protein</fullName>
    </submittedName>
</protein>
<sequence length="147" mass="17118">MGSKKLMLRIFVAKTITRHSPQVGSRKHECNALTYHFDEDYVNGLVHELTHVAAYATNKHKMHDNRWWKDPFEPILWNNFETCKLDGKVAAFESITELHDWDFQTGHLPQEVFTEVQKYMLSDNLPAETGLIVSQCSLCYTSQIEFQ</sequence>
<accession>A0A915EWD7</accession>
<dbReference type="AlphaFoldDB" id="A0A915EWD7"/>
<dbReference type="WBParaSite" id="jg9727">
    <property type="protein sequence ID" value="jg9727"/>
    <property type="gene ID" value="jg9727"/>
</dbReference>
<keyword evidence="1" id="KW-1185">Reference proteome</keyword>
<evidence type="ECO:0000313" key="2">
    <source>
        <dbReference type="WBParaSite" id="jg9727"/>
    </source>
</evidence>
<evidence type="ECO:0000313" key="1">
    <source>
        <dbReference type="Proteomes" id="UP000887574"/>
    </source>
</evidence>
<name>A0A915EWD7_9BILA</name>
<proteinExistence type="predicted"/>
<organism evidence="1 2">
    <name type="scientific">Ditylenchus dipsaci</name>
    <dbReference type="NCBI Taxonomy" id="166011"/>
    <lineage>
        <taxon>Eukaryota</taxon>
        <taxon>Metazoa</taxon>
        <taxon>Ecdysozoa</taxon>
        <taxon>Nematoda</taxon>
        <taxon>Chromadorea</taxon>
        <taxon>Rhabditida</taxon>
        <taxon>Tylenchina</taxon>
        <taxon>Tylenchomorpha</taxon>
        <taxon>Sphaerularioidea</taxon>
        <taxon>Anguinidae</taxon>
        <taxon>Anguininae</taxon>
        <taxon>Ditylenchus</taxon>
    </lineage>
</organism>
<reference evidence="2" key="1">
    <citation type="submission" date="2022-11" db="UniProtKB">
        <authorList>
            <consortium name="WormBaseParasite"/>
        </authorList>
    </citation>
    <scope>IDENTIFICATION</scope>
</reference>